<dbReference type="InterPro" id="IPR003754">
    <property type="entry name" value="4pyrrol_synth_uPrphyn_synth"/>
</dbReference>
<comment type="pathway">
    <text evidence="1 9">Porphyrin-containing compound metabolism; protoporphyrin-IX biosynthesis; coproporphyrinogen-III from 5-aminolevulinate: step 3/4.</text>
</comment>
<evidence type="ECO:0000256" key="6">
    <source>
        <dbReference type="ARBA" id="ARBA00037589"/>
    </source>
</evidence>
<dbReference type="CDD" id="cd06578">
    <property type="entry name" value="HemD"/>
    <property type="match status" value="1"/>
</dbReference>
<accession>A0A371YPD3</accession>
<evidence type="ECO:0000256" key="9">
    <source>
        <dbReference type="RuleBase" id="RU366031"/>
    </source>
</evidence>
<evidence type="ECO:0000313" key="11">
    <source>
        <dbReference type="EMBL" id="MFC2996945.1"/>
    </source>
</evidence>
<keyword evidence="5 9" id="KW-0627">Porphyrin biosynthesis</keyword>
<dbReference type="PANTHER" id="PTHR38042:SF1">
    <property type="entry name" value="UROPORPHYRINOGEN-III SYNTHASE, CHLOROPLASTIC"/>
    <property type="match status" value="1"/>
</dbReference>
<dbReference type="EMBL" id="PYIX02000018">
    <property type="protein sequence ID" value="RFC83340.1"/>
    <property type="molecule type" value="Genomic_DNA"/>
</dbReference>
<dbReference type="SUPFAM" id="SSF69618">
    <property type="entry name" value="HemD-like"/>
    <property type="match status" value="1"/>
</dbReference>
<comment type="similarity">
    <text evidence="2 9">Belongs to the uroporphyrinogen-III synthase family.</text>
</comment>
<dbReference type="Proteomes" id="UP001595455">
    <property type="component" value="Unassembled WGS sequence"/>
</dbReference>
<dbReference type="EC" id="4.2.1.75" evidence="3 9"/>
<comment type="function">
    <text evidence="6 9">Catalyzes cyclization of the linear tetrapyrrole, hydroxymethylbilane, to the macrocyclic uroporphyrinogen III.</text>
</comment>
<proteinExistence type="inferred from homology"/>
<dbReference type="InterPro" id="IPR039793">
    <property type="entry name" value="UROS/Hem4"/>
</dbReference>
<evidence type="ECO:0000259" key="10">
    <source>
        <dbReference type="Pfam" id="PF02602"/>
    </source>
</evidence>
<evidence type="ECO:0000256" key="5">
    <source>
        <dbReference type="ARBA" id="ARBA00023244"/>
    </source>
</evidence>
<evidence type="ECO:0000256" key="8">
    <source>
        <dbReference type="ARBA" id="ARBA00048617"/>
    </source>
</evidence>
<reference evidence="12 13" key="2">
    <citation type="submission" date="2018-08" db="EMBL/GenBank/DDBJ databases">
        <title>The draft genome of Acinetobacter sichuanensis strain WCHAc060041.</title>
        <authorList>
            <person name="Qin J."/>
            <person name="Feng Y."/>
            <person name="Zong Z."/>
        </authorList>
    </citation>
    <scope>NUCLEOTIDE SEQUENCE [LARGE SCALE GENOMIC DNA]</scope>
    <source>
        <strain evidence="12 13">WCHAc060041</strain>
    </source>
</reference>
<evidence type="ECO:0000256" key="7">
    <source>
        <dbReference type="ARBA" id="ARBA00040167"/>
    </source>
</evidence>
<feature type="domain" description="Tetrapyrrole biosynthesis uroporphyrinogen III synthase" evidence="10">
    <location>
        <begin position="15"/>
        <end position="231"/>
    </location>
</feature>
<sequence>MQFINTRPVERAQTLTQCLRQAGIDVVELPLLELVACPFSMQLQALYSQLFDTQVIVVVSPTAVQFGMKYLQESGIKLSQLQHIKWVAVGQTTAQLLQTYGCESLVPEVETSEGMLSLAIFNNNKNLKKIAFWRGEGGRQFMMQQCALDQLEVLNFVLYERQLPQQTFTEYQRFMHSYQHNQTYINCISSEASWLNWLLLNQQNFELINQCHYLVLGERLYQILQEYKKKNAMCFNISILESLKASTVLQHVTELQRNV</sequence>
<keyword evidence="4 9" id="KW-0456">Lyase</keyword>
<dbReference type="GO" id="GO:0006780">
    <property type="term" value="P:uroporphyrinogen III biosynthetic process"/>
    <property type="evidence" value="ECO:0007669"/>
    <property type="project" value="UniProtKB-UniRule"/>
</dbReference>
<keyword evidence="14" id="KW-1185">Reference proteome</keyword>
<reference evidence="11" key="1">
    <citation type="journal article" date="2014" name="Int. J. Syst. Evol. Microbiol.">
        <title>Complete genome of a new Firmicutes species belonging to the dominant human colonic microbiota ('Ruminococcus bicirculans') reveals two chromosomes and a selective capacity to utilize plant glucans.</title>
        <authorList>
            <consortium name="NISC Comparative Sequencing Program"/>
            <person name="Wegmann U."/>
            <person name="Louis P."/>
            <person name="Goesmann A."/>
            <person name="Henrissat B."/>
            <person name="Duncan S.H."/>
            <person name="Flint H.J."/>
        </authorList>
    </citation>
    <scope>NUCLEOTIDE SEQUENCE</scope>
    <source>
        <strain evidence="11">KCTC 62575</strain>
    </source>
</reference>
<dbReference type="Pfam" id="PF02602">
    <property type="entry name" value="HEM4"/>
    <property type="match status" value="1"/>
</dbReference>
<dbReference type="OrthoDB" id="9787650at2"/>
<evidence type="ECO:0000313" key="14">
    <source>
        <dbReference type="Proteomes" id="UP001595455"/>
    </source>
</evidence>
<evidence type="ECO:0000256" key="4">
    <source>
        <dbReference type="ARBA" id="ARBA00023239"/>
    </source>
</evidence>
<evidence type="ECO:0000313" key="12">
    <source>
        <dbReference type="EMBL" id="RFC83340.1"/>
    </source>
</evidence>
<dbReference type="Gene3D" id="3.40.50.10090">
    <property type="match status" value="2"/>
</dbReference>
<dbReference type="UniPathway" id="UPA00251">
    <property type="reaction ID" value="UER00320"/>
</dbReference>
<evidence type="ECO:0000256" key="2">
    <source>
        <dbReference type="ARBA" id="ARBA00008133"/>
    </source>
</evidence>
<comment type="caution">
    <text evidence="12">The sequence shown here is derived from an EMBL/GenBank/DDBJ whole genome shotgun (WGS) entry which is preliminary data.</text>
</comment>
<dbReference type="AlphaFoldDB" id="A0A371YPD3"/>
<dbReference type="PANTHER" id="PTHR38042">
    <property type="entry name" value="UROPORPHYRINOGEN-III SYNTHASE, CHLOROPLASTIC"/>
    <property type="match status" value="1"/>
</dbReference>
<reference evidence="14" key="3">
    <citation type="journal article" date="2019" name="Int. J. Syst. Evol. Microbiol.">
        <title>The Global Catalogue of Microorganisms (GCM) 10K type strain sequencing project: providing services to taxonomists for standard genome sequencing and annotation.</title>
        <authorList>
            <consortium name="The Broad Institute Genomics Platform"/>
            <consortium name="The Broad Institute Genome Sequencing Center for Infectious Disease"/>
            <person name="Wu L."/>
            <person name="Ma J."/>
        </authorList>
    </citation>
    <scope>NUCLEOTIDE SEQUENCE [LARGE SCALE GENOMIC DNA]</scope>
    <source>
        <strain evidence="14">KCTC 62575</strain>
    </source>
</reference>
<organism evidence="12 13">
    <name type="scientific">Acinetobacter sichuanensis</name>
    <dbReference type="NCBI Taxonomy" id="2136183"/>
    <lineage>
        <taxon>Bacteria</taxon>
        <taxon>Pseudomonadati</taxon>
        <taxon>Pseudomonadota</taxon>
        <taxon>Gammaproteobacteria</taxon>
        <taxon>Moraxellales</taxon>
        <taxon>Moraxellaceae</taxon>
        <taxon>Acinetobacter</taxon>
    </lineage>
</organism>
<comment type="catalytic activity">
    <reaction evidence="8 9">
        <text>hydroxymethylbilane = uroporphyrinogen III + H2O</text>
        <dbReference type="Rhea" id="RHEA:18965"/>
        <dbReference type="ChEBI" id="CHEBI:15377"/>
        <dbReference type="ChEBI" id="CHEBI:57308"/>
        <dbReference type="ChEBI" id="CHEBI:57845"/>
        <dbReference type="EC" id="4.2.1.75"/>
    </reaction>
</comment>
<dbReference type="Proteomes" id="UP000240957">
    <property type="component" value="Unassembled WGS sequence"/>
</dbReference>
<dbReference type="EMBL" id="JBHRSF010000102">
    <property type="protein sequence ID" value="MFC2996945.1"/>
    <property type="molecule type" value="Genomic_DNA"/>
</dbReference>
<name>A0A371YPD3_9GAMM</name>
<evidence type="ECO:0000256" key="3">
    <source>
        <dbReference type="ARBA" id="ARBA00013109"/>
    </source>
</evidence>
<dbReference type="GO" id="GO:0004852">
    <property type="term" value="F:uroporphyrinogen-III synthase activity"/>
    <property type="evidence" value="ECO:0007669"/>
    <property type="project" value="UniProtKB-UniRule"/>
</dbReference>
<protein>
    <recommendedName>
        <fullName evidence="7 9">Uroporphyrinogen-III synthase</fullName>
        <ecNumber evidence="3 9">4.2.1.75</ecNumber>
    </recommendedName>
</protein>
<gene>
    <name evidence="11" type="ORF">ACFODO_17135</name>
    <name evidence="12" type="ORF">C9E89_011600</name>
</gene>
<evidence type="ECO:0000256" key="1">
    <source>
        <dbReference type="ARBA" id="ARBA00004772"/>
    </source>
</evidence>
<dbReference type="RefSeq" id="WP_107008508.1">
    <property type="nucleotide sequence ID" value="NZ_JBHRSF010000102.1"/>
</dbReference>
<evidence type="ECO:0000313" key="13">
    <source>
        <dbReference type="Proteomes" id="UP000240957"/>
    </source>
</evidence>
<dbReference type="GO" id="GO:0006782">
    <property type="term" value="P:protoporphyrinogen IX biosynthetic process"/>
    <property type="evidence" value="ECO:0007669"/>
    <property type="project" value="UniProtKB-UniRule"/>
</dbReference>
<dbReference type="InterPro" id="IPR036108">
    <property type="entry name" value="4pyrrol_syn_uPrphyn_synt_sf"/>
</dbReference>
<reference evidence="11" key="4">
    <citation type="submission" date="2024-09" db="EMBL/GenBank/DDBJ databases">
        <authorList>
            <person name="Sun Q."/>
            <person name="Mori K."/>
        </authorList>
    </citation>
    <scope>NUCLEOTIDE SEQUENCE</scope>
    <source>
        <strain evidence="11">KCTC 62575</strain>
    </source>
</reference>